<evidence type="ECO:0000313" key="2">
    <source>
        <dbReference type="EMBL" id="TCO19065.1"/>
    </source>
</evidence>
<gene>
    <name evidence="2" type="ORF">EV652_11441</name>
</gene>
<proteinExistence type="predicted"/>
<evidence type="ECO:0000259" key="1">
    <source>
        <dbReference type="PROSITE" id="PS51186"/>
    </source>
</evidence>
<dbReference type="RefSeq" id="WP_132213331.1">
    <property type="nucleotide sequence ID" value="NZ_SLWN01000014.1"/>
</dbReference>
<dbReference type="InterPro" id="IPR000182">
    <property type="entry name" value="GNAT_dom"/>
</dbReference>
<dbReference type="EMBL" id="SLWN01000014">
    <property type="protein sequence ID" value="TCO19065.1"/>
    <property type="molecule type" value="Genomic_DNA"/>
</dbReference>
<dbReference type="InterPro" id="IPR016181">
    <property type="entry name" value="Acyl_CoA_acyltransferase"/>
</dbReference>
<dbReference type="PANTHER" id="PTHR43072">
    <property type="entry name" value="N-ACETYLTRANSFERASE"/>
    <property type="match status" value="1"/>
</dbReference>
<dbReference type="PANTHER" id="PTHR43072:SF60">
    <property type="entry name" value="L-2,4-DIAMINOBUTYRIC ACID ACETYLTRANSFERASE"/>
    <property type="match status" value="1"/>
</dbReference>
<dbReference type="PROSITE" id="PS51186">
    <property type="entry name" value="GNAT"/>
    <property type="match status" value="1"/>
</dbReference>
<dbReference type="Gene3D" id="3.40.630.30">
    <property type="match status" value="1"/>
</dbReference>
<feature type="domain" description="N-acetyltransferase" evidence="1">
    <location>
        <begin position="1"/>
        <end position="139"/>
    </location>
</feature>
<dbReference type="Pfam" id="PF00583">
    <property type="entry name" value="Acetyltransf_1"/>
    <property type="match status" value="1"/>
</dbReference>
<dbReference type="GO" id="GO:0016747">
    <property type="term" value="F:acyltransferase activity, transferring groups other than amino-acyl groups"/>
    <property type="evidence" value="ECO:0007669"/>
    <property type="project" value="InterPro"/>
</dbReference>
<dbReference type="Proteomes" id="UP000294508">
    <property type="component" value="Unassembled WGS sequence"/>
</dbReference>
<keyword evidence="2" id="KW-0808">Transferase</keyword>
<comment type="caution">
    <text evidence="2">The sequence shown here is derived from an EMBL/GenBank/DDBJ whole genome shotgun (WGS) entry which is preliminary data.</text>
</comment>
<dbReference type="AlphaFoldDB" id="A0A4R2H2H6"/>
<organism evidence="2 3">
    <name type="scientific">Kribbella steppae</name>
    <dbReference type="NCBI Taxonomy" id="2512223"/>
    <lineage>
        <taxon>Bacteria</taxon>
        <taxon>Bacillati</taxon>
        <taxon>Actinomycetota</taxon>
        <taxon>Actinomycetes</taxon>
        <taxon>Propionibacteriales</taxon>
        <taxon>Kribbellaceae</taxon>
        <taxon>Kribbella</taxon>
    </lineage>
</organism>
<name>A0A4R2H2H6_9ACTN</name>
<sequence length="139" mass="14966">MTVDIVVPDSALLERAVSQFMGAQSSRAFADAPNTLVFVAVNGSDITGWCWGYDLVRPDGSSMRYIHQLKVAEAHRRTGIGRALLRTFMTEGTKAGATKMFLTTGADNTAARSLYDSMGGGLAAQGPTVNYWFLLGRDV</sequence>
<reference evidence="2 3" key="1">
    <citation type="journal article" date="2015" name="Stand. Genomic Sci.">
        <title>Genomic Encyclopedia of Bacterial and Archaeal Type Strains, Phase III: the genomes of soil and plant-associated and newly described type strains.</title>
        <authorList>
            <person name="Whitman W.B."/>
            <person name="Woyke T."/>
            <person name="Klenk H.P."/>
            <person name="Zhou Y."/>
            <person name="Lilburn T.G."/>
            <person name="Beck B.J."/>
            <person name="De Vos P."/>
            <person name="Vandamme P."/>
            <person name="Eisen J.A."/>
            <person name="Garrity G."/>
            <person name="Hugenholtz P."/>
            <person name="Kyrpides N.C."/>
        </authorList>
    </citation>
    <scope>NUCLEOTIDE SEQUENCE [LARGE SCALE GENOMIC DNA]</scope>
    <source>
        <strain evidence="2 3">VKM Ac-2572</strain>
    </source>
</reference>
<accession>A0A4R2H2H6</accession>
<dbReference type="SUPFAM" id="SSF55729">
    <property type="entry name" value="Acyl-CoA N-acyltransferases (Nat)"/>
    <property type="match status" value="1"/>
</dbReference>
<dbReference type="OrthoDB" id="4774939at2"/>
<protein>
    <submittedName>
        <fullName evidence="2">Acetyltransferase (GNAT) family protein</fullName>
    </submittedName>
</protein>
<keyword evidence="3" id="KW-1185">Reference proteome</keyword>
<dbReference type="CDD" id="cd04301">
    <property type="entry name" value="NAT_SF"/>
    <property type="match status" value="1"/>
</dbReference>
<evidence type="ECO:0000313" key="3">
    <source>
        <dbReference type="Proteomes" id="UP000294508"/>
    </source>
</evidence>